<feature type="transmembrane region" description="Helical" evidence="1">
    <location>
        <begin position="237"/>
        <end position="263"/>
    </location>
</feature>
<feature type="transmembrane region" description="Helical" evidence="1">
    <location>
        <begin position="73"/>
        <end position="95"/>
    </location>
</feature>
<dbReference type="AlphaFoldDB" id="Q8TRR3"/>
<keyword evidence="1" id="KW-0812">Transmembrane</keyword>
<dbReference type="HOGENOM" id="CLU_035701_0_0_2"/>
<dbReference type="EMBL" id="AE010299">
    <property type="protein sequence ID" value="AAM04531.1"/>
    <property type="molecule type" value="Genomic_DNA"/>
</dbReference>
<keyword evidence="1" id="KW-1133">Transmembrane helix</keyword>
<feature type="transmembrane region" description="Helical" evidence="1">
    <location>
        <begin position="418"/>
        <end position="440"/>
    </location>
</feature>
<gene>
    <name evidence="2" type="ordered locus">MA_1107</name>
</gene>
<dbReference type="KEGG" id="mac:MA_1107"/>
<organism evidence="2 3">
    <name type="scientific">Methanosarcina acetivorans (strain ATCC 35395 / DSM 2834 / JCM 12185 / C2A)</name>
    <dbReference type="NCBI Taxonomy" id="188937"/>
    <lineage>
        <taxon>Archaea</taxon>
        <taxon>Methanobacteriati</taxon>
        <taxon>Methanobacteriota</taxon>
        <taxon>Stenosarchaea group</taxon>
        <taxon>Methanomicrobia</taxon>
        <taxon>Methanosarcinales</taxon>
        <taxon>Methanosarcinaceae</taxon>
        <taxon>Methanosarcina</taxon>
    </lineage>
</organism>
<sequence length="542" mass="61383">MASVTRPLRIGLFRPSEGMRVIETFLTSFRLKNTYRANGVIYSLKSIPVINGLLPVSLYGSPGLKRFANFVSILWELVSMFLGKLFYMFILVFLLKDSMKSSSANSFMHMFFFLTIAGGFLNTQIFRPTRDKYYAIFLMRMSAREYTLSNYFYFLLKTVVGFLPATLLLGLLSGVDLAICLLMPLFVVSVKLIFTALALHSYVRTGHAKNENQLNPVSLVGIAVSSTAAYLPPFLGYAMNGAVFLALFVISAVMALFSFLYVLKFPEYRRICKELLTADSFAMNRKDMVARATQKSLQKKIDLKATSSKSGYRYFNDLFVKRHSSLLTKSAKQITLISLVALAFSIMACFLLQEAKPIINGMMLTFLPYFLFVMYFVNRGKVITQAMFMNCDHSMLAYRFYRQPRAILLLFTERLKSILLINLMPASVIALGLPFLLWFTGGTDNALNYVLLFVSIIAMSVFFSVHNMVLYYLLQPYNINLEMKSGTFAIVNSFTYIVCYLAIGKEVPTLIFGTFVSVFCIVYIAVALLLAYKLAPKTFKLR</sequence>
<feature type="transmembrane region" description="Helical" evidence="1">
    <location>
        <begin position="446"/>
        <end position="474"/>
    </location>
</feature>
<feature type="transmembrane region" description="Helical" evidence="1">
    <location>
        <begin position="359"/>
        <end position="377"/>
    </location>
</feature>
<feature type="transmembrane region" description="Helical" evidence="1">
    <location>
        <begin position="334"/>
        <end position="353"/>
    </location>
</feature>
<keyword evidence="3" id="KW-1185">Reference proteome</keyword>
<evidence type="ECO:0000313" key="2">
    <source>
        <dbReference type="EMBL" id="AAM04531.1"/>
    </source>
</evidence>
<feature type="transmembrane region" description="Helical" evidence="1">
    <location>
        <begin position="486"/>
        <end position="503"/>
    </location>
</feature>
<feature type="transmembrane region" description="Helical" evidence="1">
    <location>
        <begin position="214"/>
        <end position="231"/>
    </location>
</feature>
<keyword evidence="1" id="KW-0472">Membrane</keyword>
<reference evidence="2 3" key="1">
    <citation type="journal article" date="2002" name="Genome Res.">
        <title>The genome of Methanosarcina acetivorans reveals extensive metabolic and physiological diversity.</title>
        <authorList>
            <person name="Galagan J.E."/>
            <person name="Nusbaum C."/>
            <person name="Roy A."/>
            <person name="Endrizzi M.G."/>
            <person name="Macdonald P."/>
            <person name="FitzHugh W."/>
            <person name="Calvo S."/>
            <person name="Engels R."/>
            <person name="Smirnov S."/>
            <person name="Atnoor D."/>
            <person name="Brown A."/>
            <person name="Allen N."/>
            <person name="Naylor J."/>
            <person name="Stange-Thomann N."/>
            <person name="DeArellano K."/>
            <person name="Johnson R."/>
            <person name="Linton L."/>
            <person name="McEwan P."/>
            <person name="McKernan K."/>
            <person name="Talamas J."/>
            <person name="Tirrell A."/>
            <person name="Ye W."/>
            <person name="Zimmer A."/>
            <person name="Barber R.D."/>
            <person name="Cann I."/>
            <person name="Graham D.E."/>
            <person name="Grahame D.A."/>
            <person name="Guss A."/>
            <person name="Hedderich R."/>
            <person name="Ingram-Smith C."/>
            <person name="Kuettner C.H."/>
            <person name="Krzycki J.A."/>
            <person name="Leigh J.A."/>
            <person name="Li W."/>
            <person name="Liu J."/>
            <person name="Mukhopadhyay B."/>
            <person name="Reeve J.N."/>
            <person name="Smith K."/>
            <person name="Springer T.A."/>
            <person name="Umayam L.A."/>
            <person name="White O."/>
            <person name="White R.H."/>
            <person name="de Macario E.C."/>
            <person name="Ferry J.G."/>
            <person name="Jarrell K.F."/>
            <person name="Jing H."/>
            <person name="Macario A.J.L."/>
            <person name="Paulsen I."/>
            <person name="Pritchett M."/>
            <person name="Sowers K.R."/>
            <person name="Swanson R.V."/>
            <person name="Zinder S.H."/>
            <person name="Lander E."/>
            <person name="Metcalf W.W."/>
            <person name="Birren B."/>
        </authorList>
    </citation>
    <scope>NUCLEOTIDE SEQUENCE [LARGE SCALE GENOMIC DNA]</scope>
    <source>
        <strain evidence="3">ATCC 35395 / DSM 2834 / JCM 12185 / C2A</strain>
    </source>
</reference>
<feature type="transmembrane region" description="Helical" evidence="1">
    <location>
        <begin position="509"/>
        <end position="532"/>
    </location>
</feature>
<accession>Q8TRR3</accession>
<dbReference type="InParanoid" id="Q8TRR3"/>
<dbReference type="Proteomes" id="UP000002487">
    <property type="component" value="Chromosome"/>
</dbReference>
<feature type="transmembrane region" description="Helical" evidence="1">
    <location>
        <begin position="148"/>
        <end position="175"/>
    </location>
</feature>
<feature type="transmembrane region" description="Helical" evidence="1">
    <location>
        <begin position="107"/>
        <end position="127"/>
    </location>
</feature>
<name>Q8TRR3_METAC</name>
<proteinExistence type="predicted"/>
<protein>
    <submittedName>
        <fullName evidence="2">Uncharacterized protein</fullName>
    </submittedName>
</protein>
<feature type="transmembrane region" description="Helical" evidence="1">
    <location>
        <begin position="181"/>
        <end position="202"/>
    </location>
</feature>
<evidence type="ECO:0000256" key="1">
    <source>
        <dbReference type="SAM" id="Phobius"/>
    </source>
</evidence>
<evidence type="ECO:0000313" key="3">
    <source>
        <dbReference type="Proteomes" id="UP000002487"/>
    </source>
</evidence>
<dbReference type="EnsemblBacteria" id="AAM04531">
    <property type="protein sequence ID" value="AAM04531"/>
    <property type="gene ID" value="MA_1107"/>
</dbReference>